<sequence>MADHAGNSGSGENVDRPEDAGGPMETEIEHQRPAGVVEGINAVVTSGGDDGESQQQEVGGGDDHRAIVVEPHVTEEAGAVGSSVEPVGSGTVAEGSPTVGGSSDGGSSSGAVGDDPGPNGSPLRDPARGKGAVVEGEETTEAPVTYREEDVLFRLAATSSNNILIIKYDVAEHLPDEALAKLLEDNPMIGEIVLKAKEERAWAIAASEATARAEREQKEREELLRDAEAKKRAVAEA</sequence>
<reference evidence="1" key="1">
    <citation type="submission" date="2022-02" db="EMBL/GenBank/DDBJ databases">
        <title>Plant Genome Project.</title>
        <authorList>
            <person name="Zhang R.-G."/>
        </authorList>
    </citation>
    <scope>NUCLEOTIDE SEQUENCE</scope>
    <source>
        <strain evidence="1">AT1</strain>
    </source>
</reference>
<proteinExistence type="predicted"/>
<comment type="caution">
    <text evidence="1">The sequence shown here is derived from an EMBL/GenBank/DDBJ whole genome shotgun (WGS) entry which is preliminary data.</text>
</comment>
<dbReference type="Proteomes" id="UP001062846">
    <property type="component" value="Chromosome 3"/>
</dbReference>
<protein>
    <submittedName>
        <fullName evidence="1">Uncharacterized protein</fullName>
    </submittedName>
</protein>
<keyword evidence="2" id="KW-1185">Reference proteome</keyword>
<gene>
    <name evidence="1" type="ORF">RHMOL_Rhmol03G0136800</name>
</gene>
<evidence type="ECO:0000313" key="2">
    <source>
        <dbReference type="Proteomes" id="UP001062846"/>
    </source>
</evidence>
<evidence type="ECO:0000313" key="1">
    <source>
        <dbReference type="EMBL" id="KAI8563794.1"/>
    </source>
</evidence>
<organism evidence="1 2">
    <name type="scientific">Rhododendron molle</name>
    <name type="common">Chinese azalea</name>
    <name type="synonym">Azalea mollis</name>
    <dbReference type="NCBI Taxonomy" id="49168"/>
    <lineage>
        <taxon>Eukaryota</taxon>
        <taxon>Viridiplantae</taxon>
        <taxon>Streptophyta</taxon>
        <taxon>Embryophyta</taxon>
        <taxon>Tracheophyta</taxon>
        <taxon>Spermatophyta</taxon>
        <taxon>Magnoliopsida</taxon>
        <taxon>eudicotyledons</taxon>
        <taxon>Gunneridae</taxon>
        <taxon>Pentapetalae</taxon>
        <taxon>asterids</taxon>
        <taxon>Ericales</taxon>
        <taxon>Ericaceae</taxon>
        <taxon>Ericoideae</taxon>
        <taxon>Rhodoreae</taxon>
        <taxon>Rhododendron</taxon>
    </lineage>
</organism>
<name>A0ACC0PF92_RHOML</name>
<dbReference type="EMBL" id="CM046390">
    <property type="protein sequence ID" value="KAI8563794.1"/>
    <property type="molecule type" value="Genomic_DNA"/>
</dbReference>
<accession>A0ACC0PF92</accession>